<gene>
    <name evidence="3" type="ORF">L227DRAFT_580018</name>
</gene>
<name>A0A5C2RWL1_9APHY</name>
<dbReference type="EMBL" id="ML122299">
    <property type="protein sequence ID" value="RPD55037.1"/>
    <property type="molecule type" value="Genomic_DNA"/>
</dbReference>
<dbReference type="PANTHER" id="PTHR28112">
    <property type="entry name" value="SRP-INDEPENDENT TARGETING PROTEIN 3"/>
    <property type="match status" value="1"/>
</dbReference>
<keyword evidence="4" id="KW-1185">Reference proteome</keyword>
<organism evidence="3 4">
    <name type="scientific">Lentinus tigrinus ALCF2SS1-6</name>
    <dbReference type="NCBI Taxonomy" id="1328759"/>
    <lineage>
        <taxon>Eukaryota</taxon>
        <taxon>Fungi</taxon>
        <taxon>Dikarya</taxon>
        <taxon>Basidiomycota</taxon>
        <taxon>Agaricomycotina</taxon>
        <taxon>Agaricomycetes</taxon>
        <taxon>Polyporales</taxon>
        <taxon>Polyporaceae</taxon>
        <taxon>Lentinus</taxon>
    </lineage>
</organism>
<feature type="transmembrane region" description="Helical" evidence="2">
    <location>
        <begin position="96"/>
        <end position="114"/>
    </location>
</feature>
<dbReference type="OrthoDB" id="18139at2759"/>
<feature type="transmembrane region" description="Helical" evidence="2">
    <location>
        <begin position="32"/>
        <end position="52"/>
    </location>
</feature>
<feature type="compositionally biased region" description="Basic and acidic residues" evidence="1">
    <location>
        <begin position="167"/>
        <end position="185"/>
    </location>
</feature>
<dbReference type="Proteomes" id="UP000313359">
    <property type="component" value="Unassembled WGS sequence"/>
</dbReference>
<proteinExistence type="predicted"/>
<keyword evidence="2" id="KW-0472">Membrane</keyword>
<dbReference type="GO" id="GO:0005739">
    <property type="term" value="C:mitochondrion"/>
    <property type="evidence" value="ECO:0007669"/>
    <property type="project" value="TreeGrafter"/>
</dbReference>
<dbReference type="PANTHER" id="PTHR28112:SF1">
    <property type="entry name" value="SRP-INDEPENDENT TARGETING PROTEIN 3"/>
    <property type="match status" value="1"/>
</dbReference>
<dbReference type="InterPro" id="IPR012098">
    <property type="entry name" value="SND3_fun"/>
</dbReference>
<dbReference type="GO" id="GO:0005783">
    <property type="term" value="C:endoplasmic reticulum"/>
    <property type="evidence" value="ECO:0007669"/>
    <property type="project" value="InterPro"/>
</dbReference>
<evidence type="ECO:0000313" key="3">
    <source>
        <dbReference type="EMBL" id="RPD55037.1"/>
    </source>
</evidence>
<evidence type="ECO:0000256" key="1">
    <source>
        <dbReference type="SAM" id="MobiDB-lite"/>
    </source>
</evidence>
<sequence length="185" mass="20694">MAMNPAVTNLLISLGAMQLAKRVPFDDPDVLTYVRIAYVATQVTVLAVYYYVGLQIKKKNDQTVLKYVEPNPMDKDNSKLITTTVRDYDLAETSKLMRAVYFGCAMMAFMHLYLKYTQPLFIQALMGLKTLYDAKPVRIHLIGQAAEGDLKRPFKAGGMFGAASDPQTDKAAIDEAEKRVGKKEE</sequence>
<evidence type="ECO:0000313" key="4">
    <source>
        <dbReference type="Proteomes" id="UP000313359"/>
    </source>
</evidence>
<dbReference type="GO" id="GO:0045047">
    <property type="term" value="P:protein targeting to ER"/>
    <property type="evidence" value="ECO:0007669"/>
    <property type="project" value="InterPro"/>
</dbReference>
<protein>
    <submittedName>
        <fullName evidence="3">Inorganic phosphate transporter</fullName>
    </submittedName>
</protein>
<keyword evidence="2" id="KW-0812">Transmembrane</keyword>
<dbReference type="PIRSF" id="PIRSF008756">
    <property type="entry name" value="P_tr_PHO88"/>
    <property type="match status" value="1"/>
</dbReference>
<evidence type="ECO:0000256" key="2">
    <source>
        <dbReference type="SAM" id="Phobius"/>
    </source>
</evidence>
<accession>A0A5C2RWL1</accession>
<keyword evidence="2" id="KW-1133">Transmembrane helix</keyword>
<dbReference type="Pfam" id="PF10032">
    <property type="entry name" value="Pho88"/>
    <property type="match status" value="1"/>
</dbReference>
<feature type="region of interest" description="Disordered" evidence="1">
    <location>
        <begin position="161"/>
        <end position="185"/>
    </location>
</feature>
<dbReference type="AlphaFoldDB" id="A0A5C2RWL1"/>
<reference evidence="3" key="1">
    <citation type="journal article" date="2018" name="Genome Biol. Evol.">
        <title>Genomics and development of Lentinus tigrinus, a white-rot wood-decaying mushroom with dimorphic fruiting bodies.</title>
        <authorList>
            <person name="Wu B."/>
            <person name="Xu Z."/>
            <person name="Knudson A."/>
            <person name="Carlson A."/>
            <person name="Chen N."/>
            <person name="Kovaka S."/>
            <person name="LaButti K."/>
            <person name="Lipzen A."/>
            <person name="Pennachio C."/>
            <person name="Riley R."/>
            <person name="Schakwitz W."/>
            <person name="Umezawa K."/>
            <person name="Ohm R.A."/>
            <person name="Grigoriev I.V."/>
            <person name="Nagy L.G."/>
            <person name="Gibbons J."/>
            <person name="Hibbett D."/>
        </authorList>
    </citation>
    <scope>NUCLEOTIDE SEQUENCE [LARGE SCALE GENOMIC DNA]</scope>
    <source>
        <strain evidence="3">ALCF2SS1-6</strain>
    </source>
</reference>
<dbReference type="STRING" id="1328759.A0A5C2RWL1"/>